<dbReference type="RefSeq" id="WP_230512121.1">
    <property type="nucleotide sequence ID" value="NZ_JAJITD010000013.1"/>
</dbReference>
<comment type="caution">
    <text evidence="2">The sequence shown here is derived from an EMBL/GenBank/DDBJ whole genome shotgun (WGS) entry which is preliminary data.</text>
</comment>
<dbReference type="EMBL" id="JAJITD010000013">
    <property type="protein sequence ID" value="MCC8395765.1"/>
    <property type="molecule type" value="Genomic_DNA"/>
</dbReference>
<organism evidence="2 3">
    <name type="scientific">Paraburkholderia sejongensis</name>
    <dbReference type="NCBI Taxonomy" id="2886946"/>
    <lineage>
        <taxon>Bacteria</taxon>
        <taxon>Pseudomonadati</taxon>
        <taxon>Pseudomonadota</taxon>
        <taxon>Betaproteobacteria</taxon>
        <taxon>Burkholderiales</taxon>
        <taxon>Burkholderiaceae</taxon>
        <taxon>Paraburkholderia</taxon>
    </lineage>
</organism>
<dbReference type="SUPFAM" id="SSF51569">
    <property type="entry name" value="Aldolase"/>
    <property type="match status" value="1"/>
</dbReference>
<dbReference type="Proteomes" id="UP001431019">
    <property type="component" value="Unassembled WGS sequence"/>
</dbReference>
<evidence type="ECO:0000313" key="3">
    <source>
        <dbReference type="Proteomes" id="UP001431019"/>
    </source>
</evidence>
<reference evidence="2 3" key="1">
    <citation type="submission" date="2021-11" db="EMBL/GenBank/DDBJ databases">
        <authorList>
            <person name="Oh E.-T."/>
            <person name="Kim S.-B."/>
        </authorList>
    </citation>
    <scope>NUCLEOTIDE SEQUENCE [LARGE SCALE GENOMIC DNA]</scope>
    <source>
        <strain evidence="2 3">MMS20-SJTR3</strain>
    </source>
</reference>
<gene>
    <name evidence="2" type="ORF">LJ656_24580</name>
</gene>
<evidence type="ECO:0000313" key="2">
    <source>
        <dbReference type="EMBL" id="MCC8395765.1"/>
    </source>
</evidence>
<evidence type="ECO:0000256" key="1">
    <source>
        <dbReference type="ARBA" id="ARBA00023270"/>
    </source>
</evidence>
<dbReference type="Pfam" id="PF00923">
    <property type="entry name" value="TAL_FSA"/>
    <property type="match status" value="1"/>
</dbReference>
<dbReference type="InterPro" id="IPR001585">
    <property type="entry name" value="TAL/FSA"/>
</dbReference>
<dbReference type="PANTHER" id="PTHR10683:SF31">
    <property type="entry name" value="TRANSALDOLASE"/>
    <property type="match status" value="1"/>
</dbReference>
<protein>
    <recommendedName>
        <fullName evidence="4">Transaldolase</fullName>
    </recommendedName>
</protein>
<dbReference type="PANTHER" id="PTHR10683">
    <property type="entry name" value="TRANSALDOLASE"/>
    <property type="match status" value="1"/>
</dbReference>
<sequence>MRFLSEIASYNSDAELWWDSSPAVFDSWTKAIRLSSKDISELFNSREPLGSLFRGATTNPRLIADCITEQPAHWQTEVHRLIDETPYDSLQSIYWRLYKAVLRDAAARLRYLWESTDGKYGWVCAQVDPRDCLDGHRMYQQGLELAALGPNVMVKIPGSAAGYETVEQLVASGISINSTFSYTVPQVRCCLRAIEAGLQRRKSAPVRWRSVITFMIGRFGSQGDLLDQARARGIDLRLADVRWAEVAIFRKMLSEITNSGIPAKLLLSSIKADPGLTGDSVSCWHLEKTAGTPIAYTLTPTLLKSLIDANYTLPDVAKRGSMQELETIPAALHARLMSLPYFASASTAEGMPAESFHHQGAFITTAAEACASVRRMHDFIAQGFQARHCHHPKPSLPPLARVPSPLAV</sequence>
<evidence type="ECO:0008006" key="4">
    <source>
        <dbReference type="Google" id="ProtNLM"/>
    </source>
</evidence>
<accession>A0ABS8K0T3</accession>
<dbReference type="InterPro" id="IPR013785">
    <property type="entry name" value="Aldolase_TIM"/>
</dbReference>
<dbReference type="Gene3D" id="3.20.20.70">
    <property type="entry name" value="Aldolase class I"/>
    <property type="match status" value="1"/>
</dbReference>
<proteinExistence type="predicted"/>
<keyword evidence="1" id="KW-0704">Schiff base</keyword>
<keyword evidence="3" id="KW-1185">Reference proteome</keyword>
<name>A0ABS8K0T3_9BURK</name>